<dbReference type="RefSeq" id="WP_394512465.1">
    <property type="nucleotide sequence ID" value="NZ_JBIGHX010000006.1"/>
</dbReference>
<organism evidence="2 3">
    <name type="scientific">Pelomonas lactea</name>
    <dbReference type="NCBI Taxonomy" id="3299030"/>
    <lineage>
        <taxon>Bacteria</taxon>
        <taxon>Pseudomonadati</taxon>
        <taxon>Pseudomonadota</taxon>
        <taxon>Betaproteobacteria</taxon>
        <taxon>Burkholderiales</taxon>
        <taxon>Sphaerotilaceae</taxon>
        <taxon>Roseateles</taxon>
    </lineage>
</organism>
<evidence type="ECO:0000313" key="2">
    <source>
        <dbReference type="EMBL" id="MFG6463444.1"/>
    </source>
</evidence>
<feature type="signal peptide" evidence="1">
    <location>
        <begin position="1"/>
        <end position="19"/>
    </location>
</feature>
<proteinExistence type="predicted"/>
<evidence type="ECO:0000313" key="3">
    <source>
        <dbReference type="Proteomes" id="UP001606302"/>
    </source>
</evidence>
<keyword evidence="3" id="KW-1185">Reference proteome</keyword>
<name>A0ABW7GNA9_9BURK</name>
<comment type="caution">
    <text evidence="2">The sequence shown here is derived from an EMBL/GenBank/DDBJ whole genome shotgun (WGS) entry which is preliminary data.</text>
</comment>
<dbReference type="EMBL" id="JBIGHX010000006">
    <property type="protein sequence ID" value="MFG6463444.1"/>
    <property type="molecule type" value="Genomic_DNA"/>
</dbReference>
<reference evidence="2 3" key="1">
    <citation type="submission" date="2024-08" db="EMBL/GenBank/DDBJ databases">
        <authorList>
            <person name="Lu H."/>
        </authorList>
    </citation>
    <scope>NUCLEOTIDE SEQUENCE [LARGE SCALE GENOMIC DNA]</scope>
    <source>
        <strain evidence="2 3">DXS20W</strain>
    </source>
</reference>
<evidence type="ECO:0000256" key="1">
    <source>
        <dbReference type="SAM" id="SignalP"/>
    </source>
</evidence>
<sequence>MRFTTLLAGLALMGGLAQAAEIRLGSLSLDWPAGYTLKSAQPPFELAGPRGMKVLVTVLRPGASVSADTRGKMQATVDRMLTDQAARGGKVAVPLAGEALPDGTVLRFIGSQTSGLFGSGYLLQYALLSPGGPLALLTFEGKGDAAAVHADVKGFFNSVQWEAGEGSLAERTAFTERAAALLRAQLGPDAVVIAEPLTLKVGDLQANLDRVWGYCRTNAAGCDAELQRYLQGVADVRKNAVAAVSREAVRVAIRPADYVQNLLRADADAKRPPPLFRPVADGLVAVPMVDSPRAARLLHEGDLKTLGLTADQAFDLALANMRQTLKPTADAARPARPGALGTIQGDYYESSRLLLRDDWAALARAQQGVLVVAVPAKDVLVYGADDSAAGLDALRTLAREVARRSPGQLSDVLLRWTDGGWQAVR</sequence>
<protein>
    <submittedName>
        <fullName evidence="2">Uncharacterized protein</fullName>
    </submittedName>
</protein>
<feature type="chain" id="PRO_5046716535" evidence="1">
    <location>
        <begin position="20"/>
        <end position="425"/>
    </location>
</feature>
<dbReference type="Proteomes" id="UP001606302">
    <property type="component" value="Unassembled WGS sequence"/>
</dbReference>
<keyword evidence="1" id="KW-0732">Signal</keyword>
<gene>
    <name evidence="2" type="ORF">ACG04Q_17855</name>
</gene>
<accession>A0ABW7GNA9</accession>